<accession>A0A6G1IPB2</accession>
<evidence type="ECO:0000256" key="3">
    <source>
        <dbReference type="ARBA" id="ARBA00023002"/>
    </source>
</evidence>
<gene>
    <name evidence="5" type="ORF">K458DRAFT_312766</name>
</gene>
<dbReference type="InterPro" id="IPR013149">
    <property type="entry name" value="ADH-like_C"/>
</dbReference>
<keyword evidence="3" id="KW-0560">Oxidoreductase</keyword>
<feature type="domain" description="Enoyl reductase (ER)" evidence="4">
    <location>
        <begin position="18"/>
        <end position="358"/>
    </location>
</feature>
<dbReference type="EMBL" id="MU005599">
    <property type="protein sequence ID" value="KAF2679985.1"/>
    <property type="molecule type" value="Genomic_DNA"/>
</dbReference>
<name>A0A6G1IPB2_9PLEO</name>
<evidence type="ECO:0000259" key="4">
    <source>
        <dbReference type="SMART" id="SM00829"/>
    </source>
</evidence>
<dbReference type="InterPro" id="IPR020843">
    <property type="entry name" value="ER"/>
</dbReference>
<dbReference type="PANTHER" id="PTHR45348:SF2">
    <property type="entry name" value="ZINC-TYPE ALCOHOL DEHYDROGENASE-LIKE PROTEIN C2E1P3.01"/>
    <property type="match status" value="1"/>
</dbReference>
<comment type="similarity">
    <text evidence="1">Belongs to the zinc-containing alcohol dehydrogenase family.</text>
</comment>
<dbReference type="Gene3D" id="3.40.50.720">
    <property type="entry name" value="NAD(P)-binding Rossmann-like Domain"/>
    <property type="match status" value="1"/>
</dbReference>
<dbReference type="Pfam" id="PF00107">
    <property type="entry name" value="ADH_zinc_N"/>
    <property type="match status" value="1"/>
</dbReference>
<proteinExistence type="inferred from homology"/>
<dbReference type="InterPro" id="IPR011032">
    <property type="entry name" value="GroES-like_sf"/>
</dbReference>
<dbReference type="SUPFAM" id="SSF51735">
    <property type="entry name" value="NAD(P)-binding Rossmann-fold domains"/>
    <property type="match status" value="1"/>
</dbReference>
<dbReference type="InterPro" id="IPR047122">
    <property type="entry name" value="Trans-enoyl_RdTase-like"/>
</dbReference>
<dbReference type="InterPro" id="IPR036291">
    <property type="entry name" value="NAD(P)-bd_dom_sf"/>
</dbReference>
<evidence type="ECO:0000313" key="6">
    <source>
        <dbReference type="Proteomes" id="UP000799291"/>
    </source>
</evidence>
<dbReference type="AlphaFoldDB" id="A0A6G1IPB2"/>
<dbReference type="GO" id="GO:0016651">
    <property type="term" value="F:oxidoreductase activity, acting on NAD(P)H"/>
    <property type="evidence" value="ECO:0007669"/>
    <property type="project" value="InterPro"/>
</dbReference>
<dbReference type="InterPro" id="IPR013154">
    <property type="entry name" value="ADH-like_N"/>
</dbReference>
<sequence length="370" mass="39383">MVPSKIKAVIVESLGKVGGIATVPTPKLRDDYILVKTIAVGLNPTDWQHVYLGIGGDPSGTRSGCDYMGIVEEVGSKVTKQFKKGDRIAGFTHGSNRIQHEDGAFAEYIVAKGDAQLKIPDNLSDEEGAVLGVGISTVGQGLYQALQLALPDKPLATPEPILIYGGATATGVYAIQFAKAFGYTVLTTASPRHEEYLRSLGADAIFDYNSPTWSSDVKAATNDQLKLAFDTIGSTETGKATAAAMSSSGGRYSSTEDGGPELIKAEFPNITAQPILAYTIIGEEFVWADGDELIMFKARPEDFEFGKTFWELARGLLASGQAKPVRTTVDFGGKGLEGVLVGLEELRQGKVRGGKLVYYVTSSKCIVAIL</sequence>
<dbReference type="PANTHER" id="PTHR45348">
    <property type="entry name" value="HYPOTHETICAL OXIDOREDUCTASE (EUROFUNG)"/>
    <property type="match status" value="1"/>
</dbReference>
<dbReference type="CDD" id="cd08249">
    <property type="entry name" value="enoyl_reductase_like"/>
    <property type="match status" value="1"/>
</dbReference>
<dbReference type="Gene3D" id="3.90.180.10">
    <property type="entry name" value="Medium-chain alcohol dehydrogenases, catalytic domain"/>
    <property type="match status" value="1"/>
</dbReference>
<evidence type="ECO:0000256" key="2">
    <source>
        <dbReference type="ARBA" id="ARBA00011245"/>
    </source>
</evidence>
<comment type="subunit">
    <text evidence="2">Monomer.</text>
</comment>
<reference evidence="5" key="1">
    <citation type="journal article" date="2020" name="Stud. Mycol.">
        <title>101 Dothideomycetes genomes: a test case for predicting lifestyles and emergence of pathogens.</title>
        <authorList>
            <person name="Haridas S."/>
            <person name="Albert R."/>
            <person name="Binder M."/>
            <person name="Bloem J."/>
            <person name="Labutti K."/>
            <person name="Salamov A."/>
            <person name="Andreopoulos B."/>
            <person name="Baker S."/>
            <person name="Barry K."/>
            <person name="Bills G."/>
            <person name="Bluhm B."/>
            <person name="Cannon C."/>
            <person name="Castanera R."/>
            <person name="Culley D."/>
            <person name="Daum C."/>
            <person name="Ezra D."/>
            <person name="Gonzalez J."/>
            <person name="Henrissat B."/>
            <person name="Kuo A."/>
            <person name="Liang C."/>
            <person name="Lipzen A."/>
            <person name="Lutzoni F."/>
            <person name="Magnuson J."/>
            <person name="Mondo S."/>
            <person name="Nolan M."/>
            <person name="Ohm R."/>
            <person name="Pangilinan J."/>
            <person name="Park H.-J."/>
            <person name="Ramirez L."/>
            <person name="Alfaro M."/>
            <person name="Sun H."/>
            <person name="Tritt A."/>
            <person name="Yoshinaga Y."/>
            <person name="Zwiers L.-H."/>
            <person name="Turgeon B."/>
            <person name="Goodwin S."/>
            <person name="Spatafora J."/>
            <person name="Crous P."/>
            <person name="Grigoriev I."/>
        </authorList>
    </citation>
    <scope>NUCLEOTIDE SEQUENCE</scope>
    <source>
        <strain evidence="5">CBS 122367</strain>
    </source>
</reference>
<dbReference type="Proteomes" id="UP000799291">
    <property type="component" value="Unassembled WGS sequence"/>
</dbReference>
<dbReference type="SMART" id="SM00829">
    <property type="entry name" value="PKS_ER"/>
    <property type="match status" value="1"/>
</dbReference>
<dbReference type="SUPFAM" id="SSF50129">
    <property type="entry name" value="GroES-like"/>
    <property type="match status" value="1"/>
</dbReference>
<keyword evidence="6" id="KW-1185">Reference proteome</keyword>
<evidence type="ECO:0000313" key="5">
    <source>
        <dbReference type="EMBL" id="KAF2679985.1"/>
    </source>
</evidence>
<dbReference type="Pfam" id="PF08240">
    <property type="entry name" value="ADH_N"/>
    <property type="match status" value="1"/>
</dbReference>
<evidence type="ECO:0000256" key="1">
    <source>
        <dbReference type="ARBA" id="ARBA00008072"/>
    </source>
</evidence>
<dbReference type="OrthoDB" id="48317at2759"/>
<organism evidence="5 6">
    <name type="scientific">Lentithecium fluviatile CBS 122367</name>
    <dbReference type="NCBI Taxonomy" id="1168545"/>
    <lineage>
        <taxon>Eukaryota</taxon>
        <taxon>Fungi</taxon>
        <taxon>Dikarya</taxon>
        <taxon>Ascomycota</taxon>
        <taxon>Pezizomycotina</taxon>
        <taxon>Dothideomycetes</taxon>
        <taxon>Pleosporomycetidae</taxon>
        <taxon>Pleosporales</taxon>
        <taxon>Massarineae</taxon>
        <taxon>Lentitheciaceae</taxon>
        <taxon>Lentithecium</taxon>
    </lineage>
</organism>
<protein>
    <submittedName>
        <fullName evidence="5">Putative zinc-binding oxidoreductase ToxD</fullName>
    </submittedName>
</protein>